<dbReference type="InterPro" id="IPR011611">
    <property type="entry name" value="PfkB_dom"/>
</dbReference>
<gene>
    <name evidence="4" type="ORF">GCM10010918_25060</name>
</gene>
<reference evidence="4 5" key="1">
    <citation type="journal article" date="2014" name="Int. J. Syst. Evol. Microbiol.">
        <title>Complete genome sequence of Corynebacterium casei LMG S-19264T (=DSM 44701T), isolated from a smear-ripened cheese.</title>
        <authorList>
            <consortium name="US DOE Joint Genome Institute (JGI-PGF)"/>
            <person name="Walter F."/>
            <person name="Albersmeier A."/>
            <person name="Kalinowski J."/>
            <person name="Ruckert C."/>
        </authorList>
    </citation>
    <scope>NUCLEOTIDE SEQUENCE [LARGE SCALE GENOMIC DNA]</scope>
    <source>
        <strain evidence="4 5">CGMCC 1.15286</strain>
    </source>
</reference>
<dbReference type="Gene3D" id="3.40.1190.20">
    <property type="match status" value="1"/>
</dbReference>
<dbReference type="PROSITE" id="PS00584">
    <property type="entry name" value="PFKB_KINASES_2"/>
    <property type="match status" value="1"/>
</dbReference>
<evidence type="ECO:0000256" key="1">
    <source>
        <dbReference type="ARBA" id="ARBA00022679"/>
    </source>
</evidence>
<accession>A0A917H6J9</accession>
<dbReference type="PANTHER" id="PTHR10584">
    <property type="entry name" value="SUGAR KINASE"/>
    <property type="match status" value="1"/>
</dbReference>
<organism evidence="4 5">
    <name type="scientific">Paenibacillus radicis</name>
    <name type="common">ex Gao et al. 2016</name>
    <dbReference type="NCBI Taxonomy" id="1737354"/>
    <lineage>
        <taxon>Bacteria</taxon>
        <taxon>Bacillati</taxon>
        <taxon>Bacillota</taxon>
        <taxon>Bacilli</taxon>
        <taxon>Bacillales</taxon>
        <taxon>Paenibacillaceae</taxon>
        <taxon>Paenibacillus</taxon>
    </lineage>
</organism>
<feature type="domain" description="Carbohydrate kinase PfkB" evidence="3">
    <location>
        <begin position="30"/>
        <end position="298"/>
    </location>
</feature>
<keyword evidence="1" id="KW-0808">Transferase</keyword>
<dbReference type="InterPro" id="IPR029056">
    <property type="entry name" value="Ribokinase-like"/>
</dbReference>
<dbReference type="InterPro" id="IPR002173">
    <property type="entry name" value="Carboh/pur_kinase_PfkB_CS"/>
</dbReference>
<dbReference type="EMBL" id="BMHY01000004">
    <property type="protein sequence ID" value="GGG68988.1"/>
    <property type="molecule type" value="Genomic_DNA"/>
</dbReference>
<evidence type="ECO:0000256" key="2">
    <source>
        <dbReference type="ARBA" id="ARBA00022777"/>
    </source>
</evidence>
<keyword evidence="5" id="KW-1185">Reference proteome</keyword>
<evidence type="ECO:0000313" key="4">
    <source>
        <dbReference type="EMBL" id="GGG68988.1"/>
    </source>
</evidence>
<dbReference type="SUPFAM" id="SSF53613">
    <property type="entry name" value="Ribokinase-like"/>
    <property type="match status" value="1"/>
</dbReference>
<evidence type="ECO:0000313" key="5">
    <source>
        <dbReference type="Proteomes" id="UP000600247"/>
    </source>
</evidence>
<dbReference type="RefSeq" id="WP_188889519.1">
    <property type="nucleotide sequence ID" value="NZ_BMHY01000004.1"/>
</dbReference>
<dbReference type="GO" id="GO:0016301">
    <property type="term" value="F:kinase activity"/>
    <property type="evidence" value="ECO:0007669"/>
    <property type="project" value="UniProtKB-KW"/>
</dbReference>
<comment type="caution">
    <text evidence="4">The sequence shown here is derived from an EMBL/GenBank/DDBJ whole genome shotgun (WGS) entry which is preliminary data.</text>
</comment>
<dbReference type="Proteomes" id="UP000600247">
    <property type="component" value="Unassembled WGS sequence"/>
</dbReference>
<dbReference type="CDD" id="cd01166">
    <property type="entry name" value="KdgK"/>
    <property type="match status" value="1"/>
</dbReference>
<evidence type="ECO:0000259" key="3">
    <source>
        <dbReference type="Pfam" id="PF00294"/>
    </source>
</evidence>
<dbReference type="PANTHER" id="PTHR10584:SF166">
    <property type="entry name" value="RIBOKINASE"/>
    <property type="match status" value="1"/>
</dbReference>
<keyword evidence="2 4" id="KW-0418">Kinase</keyword>
<proteinExistence type="predicted"/>
<sequence>MKAEKPYDVLLLGAGNIDIVVSGCNAIPDAGQEIRVPNISFHIGGGTALSGLGIAKLGMHPIITGLVGDDYCGRFIIDELHRNGVATDIGFSQKQSTGISIAFNPETDRSFVTYDGTVTEFTLNDVPEQLFTKVRHVHITGYNGRSNHEEYLSFVTKAKQSGLTVSMDVGWDETGEWYEGIFDIIPSVDVFFANELEALHYSRKSDVKAALSVFAKHTPSAVIKLGEGGVIAARNGKMMHHPSFQVTVVDTTGAGDSFNAGYLYGYLKGDDLENCLKYGTACGSLSVTKRGGSTGSPTLAELTAFLSNHSPREAVTLLS</sequence>
<protein>
    <submittedName>
        <fullName evidence="4">Carbohydrate kinase</fullName>
    </submittedName>
</protein>
<dbReference type="AlphaFoldDB" id="A0A917H6J9"/>
<dbReference type="Pfam" id="PF00294">
    <property type="entry name" value="PfkB"/>
    <property type="match status" value="1"/>
</dbReference>
<name>A0A917H6J9_9BACL</name>